<gene>
    <name evidence="1" type="ORF">M9H77_12720</name>
</gene>
<organism evidence="1 2">
    <name type="scientific">Catharanthus roseus</name>
    <name type="common">Madagascar periwinkle</name>
    <name type="synonym">Vinca rosea</name>
    <dbReference type="NCBI Taxonomy" id="4058"/>
    <lineage>
        <taxon>Eukaryota</taxon>
        <taxon>Viridiplantae</taxon>
        <taxon>Streptophyta</taxon>
        <taxon>Embryophyta</taxon>
        <taxon>Tracheophyta</taxon>
        <taxon>Spermatophyta</taxon>
        <taxon>Magnoliopsida</taxon>
        <taxon>eudicotyledons</taxon>
        <taxon>Gunneridae</taxon>
        <taxon>Pentapetalae</taxon>
        <taxon>asterids</taxon>
        <taxon>lamiids</taxon>
        <taxon>Gentianales</taxon>
        <taxon>Apocynaceae</taxon>
        <taxon>Rauvolfioideae</taxon>
        <taxon>Vinceae</taxon>
        <taxon>Catharanthinae</taxon>
        <taxon>Catharanthus</taxon>
    </lineage>
</organism>
<evidence type="ECO:0000313" key="2">
    <source>
        <dbReference type="Proteomes" id="UP001060085"/>
    </source>
</evidence>
<accession>A0ACC0BIE5</accession>
<dbReference type="Proteomes" id="UP001060085">
    <property type="component" value="Linkage Group LG03"/>
</dbReference>
<dbReference type="EMBL" id="CM044703">
    <property type="protein sequence ID" value="KAI5672356.1"/>
    <property type="molecule type" value="Genomic_DNA"/>
</dbReference>
<evidence type="ECO:0000313" key="1">
    <source>
        <dbReference type="EMBL" id="KAI5672356.1"/>
    </source>
</evidence>
<sequence>MKQEEDLKTKHRGANIAIACIGGHRLDTNRWHSVNSSASTPCSIRSRLGSLSLHSVLLVCSDLMVFHWFFYYIFPFAYGVQTNLFKRSADDVDQKSEVSMELKL</sequence>
<comment type="caution">
    <text evidence="1">The sequence shown here is derived from an EMBL/GenBank/DDBJ whole genome shotgun (WGS) entry which is preliminary data.</text>
</comment>
<keyword evidence="2" id="KW-1185">Reference proteome</keyword>
<proteinExistence type="predicted"/>
<protein>
    <submittedName>
        <fullName evidence="1">Uncharacterized protein</fullName>
    </submittedName>
</protein>
<name>A0ACC0BIE5_CATRO</name>
<reference evidence="2" key="1">
    <citation type="journal article" date="2023" name="Nat. Plants">
        <title>Single-cell RNA sequencing provides a high-resolution roadmap for understanding the multicellular compartmentation of specialized metabolism.</title>
        <authorList>
            <person name="Sun S."/>
            <person name="Shen X."/>
            <person name="Li Y."/>
            <person name="Li Y."/>
            <person name="Wang S."/>
            <person name="Li R."/>
            <person name="Zhang H."/>
            <person name="Shen G."/>
            <person name="Guo B."/>
            <person name="Wei J."/>
            <person name="Xu J."/>
            <person name="St-Pierre B."/>
            <person name="Chen S."/>
            <person name="Sun C."/>
        </authorList>
    </citation>
    <scope>NUCLEOTIDE SEQUENCE [LARGE SCALE GENOMIC DNA]</scope>
</reference>